<dbReference type="InterPro" id="IPR038765">
    <property type="entry name" value="Papain-like_cys_pep_sf"/>
</dbReference>
<dbReference type="Proteomes" id="UP000323505">
    <property type="component" value="Unassembled WGS sequence"/>
</dbReference>
<dbReference type="AlphaFoldDB" id="A0A5D3FBM1"/>
<dbReference type="PROSITE" id="PS00639">
    <property type="entry name" value="THIOL_PROTEASE_HIS"/>
    <property type="match status" value="1"/>
</dbReference>
<name>A0A5D3FBM1_9ACTN</name>
<accession>A0A5D3FBM1</accession>
<comment type="caution">
    <text evidence="2">The sequence shown here is derived from an EMBL/GenBank/DDBJ whole genome shotgun (WGS) entry which is preliminary data.</text>
</comment>
<dbReference type="RefSeq" id="WP_148765511.1">
    <property type="nucleotide sequence ID" value="NZ_VSRQ01000007.1"/>
</dbReference>
<reference evidence="2 3" key="1">
    <citation type="submission" date="2019-08" db="EMBL/GenBank/DDBJ databases">
        <title>Actinomadura sp. nov. CYP1-5 isolated from mountain soil.</title>
        <authorList>
            <person name="Songsumanus A."/>
            <person name="Kuncharoen N."/>
            <person name="Kudo T."/>
            <person name="Yuki M."/>
            <person name="Igarashi Y."/>
            <person name="Tanasupawat S."/>
        </authorList>
    </citation>
    <scope>NUCLEOTIDE SEQUENCE [LARGE SCALE GENOMIC DNA]</scope>
    <source>
        <strain evidence="2 3">CYP1-5</strain>
    </source>
</reference>
<dbReference type="InterPro" id="IPR025660">
    <property type="entry name" value="Pept_his_AS"/>
</dbReference>
<organism evidence="2 3">
    <name type="scientific">Actinomadura decatromicini</name>
    <dbReference type="NCBI Taxonomy" id="2604572"/>
    <lineage>
        <taxon>Bacteria</taxon>
        <taxon>Bacillati</taxon>
        <taxon>Actinomycetota</taxon>
        <taxon>Actinomycetes</taxon>
        <taxon>Streptosporangiales</taxon>
        <taxon>Thermomonosporaceae</taxon>
        <taxon>Actinomadura</taxon>
    </lineage>
</organism>
<feature type="compositionally biased region" description="Pro residues" evidence="1">
    <location>
        <begin position="257"/>
        <end position="267"/>
    </location>
</feature>
<protein>
    <submittedName>
        <fullName evidence="2">Uncharacterized protein</fullName>
    </submittedName>
</protein>
<gene>
    <name evidence="2" type="ORF">FXF68_31155</name>
</gene>
<dbReference type="SUPFAM" id="SSF54001">
    <property type="entry name" value="Cysteine proteinases"/>
    <property type="match status" value="1"/>
</dbReference>
<feature type="region of interest" description="Disordered" evidence="1">
    <location>
        <begin position="247"/>
        <end position="272"/>
    </location>
</feature>
<evidence type="ECO:0000313" key="2">
    <source>
        <dbReference type="EMBL" id="TYK45140.1"/>
    </source>
</evidence>
<keyword evidence="3" id="KW-1185">Reference proteome</keyword>
<evidence type="ECO:0000313" key="3">
    <source>
        <dbReference type="Proteomes" id="UP000323505"/>
    </source>
</evidence>
<proteinExistence type="predicted"/>
<dbReference type="EMBL" id="VSRQ01000007">
    <property type="protein sequence ID" value="TYK45140.1"/>
    <property type="molecule type" value="Genomic_DNA"/>
</dbReference>
<evidence type="ECO:0000256" key="1">
    <source>
        <dbReference type="SAM" id="MobiDB-lite"/>
    </source>
</evidence>
<dbReference type="Gene3D" id="3.90.70.10">
    <property type="entry name" value="Cysteine proteinases"/>
    <property type="match status" value="1"/>
</dbReference>
<sequence>MPVTFQGGRLAPVRTKPRLKLRPFLTAAPAPLASVDWYSKVTGWPMFLNDEIGDCTAAMVSHNIQNTSTYGDGETVTVTDDDVLAAYSRVSGYRPGRPDTDRGAVLQDVYADWRKTGIAGHKALAFAEVEPSDVAEVKTAIHTFGAVGVGMTVTERLMDDFNAGLGWTRTGGRSLGGHAVVAVGYDADGLDVVTWGQVIRMSWAVWRRAVDEAWIAVVPEWINDTTNLSPLGVDLYGLGEAMSALTGDANPFRPDPDSGPVPPGPAPRPDEADVALARSMRQWLQTRDL</sequence>